<organism evidence="3 4">
    <name type="scientific">Dyadobacter koreensis</name>
    <dbReference type="NCBI Taxonomy" id="408657"/>
    <lineage>
        <taxon>Bacteria</taxon>
        <taxon>Pseudomonadati</taxon>
        <taxon>Bacteroidota</taxon>
        <taxon>Cytophagia</taxon>
        <taxon>Cytophagales</taxon>
        <taxon>Spirosomataceae</taxon>
        <taxon>Dyadobacter</taxon>
    </lineage>
</organism>
<accession>A0A1H6RL51</accession>
<name>A0A1H6RL51_9BACT</name>
<proteinExistence type="predicted"/>
<dbReference type="Proteomes" id="UP000199532">
    <property type="component" value="Unassembled WGS sequence"/>
</dbReference>
<gene>
    <name evidence="3" type="ORF">SAMN04487995_1244</name>
</gene>
<dbReference type="OrthoDB" id="916076at2"/>
<reference evidence="3 4" key="1">
    <citation type="submission" date="2016-10" db="EMBL/GenBank/DDBJ databases">
        <authorList>
            <person name="de Groot N.N."/>
        </authorList>
    </citation>
    <scope>NUCLEOTIDE SEQUENCE [LARGE SCALE GENOMIC DNA]</scope>
    <source>
        <strain evidence="3 4">DSM 19938</strain>
    </source>
</reference>
<feature type="compositionally biased region" description="Polar residues" evidence="1">
    <location>
        <begin position="141"/>
        <end position="158"/>
    </location>
</feature>
<keyword evidence="2" id="KW-0472">Membrane</keyword>
<protein>
    <recommendedName>
        <fullName evidence="5">Outer membrane protein beta-barrel domain-containing protein</fullName>
    </recommendedName>
</protein>
<dbReference type="AlphaFoldDB" id="A0A1H6RL51"/>
<keyword evidence="4" id="KW-1185">Reference proteome</keyword>
<feature type="transmembrane region" description="Helical" evidence="2">
    <location>
        <begin position="48"/>
        <end position="66"/>
    </location>
</feature>
<evidence type="ECO:0000256" key="1">
    <source>
        <dbReference type="SAM" id="MobiDB-lite"/>
    </source>
</evidence>
<evidence type="ECO:0000313" key="3">
    <source>
        <dbReference type="EMBL" id="SEI54044.1"/>
    </source>
</evidence>
<sequence>MKTDKFEKTIRRKLESITPEFHEDDWTKMQNYMHAHTPPTFWQQYSSWLGYAAAAAVTSVMAFLYVNQLSQNNDLLTDVKTLKNQIEVIKNTPTIVQKTDTVYLVQKQPADKDERYDPYREEHRFVPQEKNIRESLANAGSAENSADETNGISDTKTDNNSIIEESAGVPLLKKNPEILANNNISANDRPVEETIISSDPKPSENIEKNTIKRYSDSGSLAASEKAGKIYRYKGMEDSGNSGSGNVVSGSNTGSNFNGTVNTIAFGKTLDSRFDALATQSPIQENNFQTVSRRMNYSLARRISPSRVKSVLLASSASGAKMPVSEKNNTSAKKAETTIPKLNLKVPYRFGFAQQWEGKNQVRTAVAEVIVAKHFSISTGFSWLKIKPKGFYSEKSYREKTKKNFRDDYKPHLMPFEGIENINIKPSVMQIPLTVAYRNDLKNDFAFFVGAGTNFTVSQKQDVEFDCYRDFFNPTNPKPNIIRAIRSEKVTEKMNLNLVNSLNFSAGIEKSWHPVVLQAEAYLYTYFSPLSPQASKSGPGLKIKVLYQIGKKM</sequence>
<keyword evidence="2" id="KW-1133">Transmembrane helix</keyword>
<keyword evidence="2" id="KW-0812">Transmembrane</keyword>
<dbReference type="RefSeq" id="WP_090333426.1">
    <property type="nucleotide sequence ID" value="NZ_FNXY01000002.1"/>
</dbReference>
<evidence type="ECO:0000256" key="2">
    <source>
        <dbReference type="SAM" id="Phobius"/>
    </source>
</evidence>
<dbReference type="EMBL" id="FNXY01000002">
    <property type="protein sequence ID" value="SEI54044.1"/>
    <property type="molecule type" value="Genomic_DNA"/>
</dbReference>
<feature type="region of interest" description="Disordered" evidence="1">
    <location>
        <begin position="138"/>
        <end position="158"/>
    </location>
</feature>
<evidence type="ECO:0008006" key="5">
    <source>
        <dbReference type="Google" id="ProtNLM"/>
    </source>
</evidence>
<dbReference type="STRING" id="408657.SAMN04487995_1244"/>
<evidence type="ECO:0000313" key="4">
    <source>
        <dbReference type="Proteomes" id="UP000199532"/>
    </source>
</evidence>